<reference evidence="9 10" key="1">
    <citation type="submission" date="2020-07" db="EMBL/GenBank/DDBJ databases">
        <title>Complete genome sequence of Chitinibacter sp. 2T18.</title>
        <authorList>
            <person name="Bae J.-W."/>
            <person name="Choi J.-W."/>
        </authorList>
    </citation>
    <scope>NUCLEOTIDE SEQUENCE [LARGE SCALE GENOMIC DNA]</scope>
    <source>
        <strain evidence="9 10">2T18</strain>
    </source>
</reference>
<evidence type="ECO:0000256" key="3">
    <source>
        <dbReference type="ARBA" id="ARBA00022679"/>
    </source>
</evidence>
<keyword evidence="6 8" id="KW-0472">Membrane</keyword>
<feature type="transmembrane region" description="Helical" evidence="8">
    <location>
        <begin position="133"/>
        <end position="151"/>
    </location>
</feature>
<evidence type="ECO:0000313" key="9">
    <source>
        <dbReference type="EMBL" id="QLG89664.1"/>
    </source>
</evidence>
<organism evidence="9 10">
    <name type="scientific">Chitinibacter bivalviorum</name>
    <dbReference type="NCBI Taxonomy" id="2739434"/>
    <lineage>
        <taxon>Bacteria</taxon>
        <taxon>Pseudomonadati</taxon>
        <taxon>Pseudomonadota</taxon>
        <taxon>Betaproteobacteria</taxon>
        <taxon>Neisseriales</taxon>
        <taxon>Chitinibacteraceae</taxon>
        <taxon>Chitinibacter</taxon>
    </lineage>
</organism>
<feature type="binding site" evidence="7">
    <location>
        <position position="216"/>
    </location>
    <ligand>
        <name>Mg(2+)</name>
        <dbReference type="ChEBI" id="CHEBI:18420"/>
    </ligand>
</feature>
<dbReference type="Proteomes" id="UP000509597">
    <property type="component" value="Chromosome"/>
</dbReference>
<evidence type="ECO:0000256" key="4">
    <source>
        <dbReference type="ARBA" id="ARBA00022692"/>
    </source>
</evidence>
<proteinExistence type="predicted"/>
<dbReference type="Pfam" id="PF00953">
    <property type="entry name" value="Glycos_transf_4"/>
    <property type="match status" value="1"/>
</dbReference>
<sequence>MQALLLSFFVSFLISLLIVRFERWHVAYSGDNRLQGAQKFHSKVVPRVGGLAIFLGILSASALVFLKGQPEGFSLLHMLALVGIVFLVGLLEDLTKSLGILTRLTGMLAAALFACLTMGAIVTQIGWPWFDMLLGIPIVAIVFTVLGLVGVTNSINIIDGYHGLAAVVSILILSALAYVGYTVGDRLIWSFAIITVGGIAGFLIWNYPRGLIFLGDGGAYLLGFGIALTSVLLVARNPQVSAWFPMLLVIYPVIETLFSIYRKWIYRGRSPLLPDGIHLHMLLYKRVVRWAAGAGAANDRRNANTSPYLWLLTSLAVFPAVAFWYLPLMLQFSTGLYVVLYLYLYQSLIRFKTPRWLRHH</sequence>
<feature type="transmembrane region" description="Helical" evidence="8">
    <location>
        <begin position="187"/>
        <end position="207"/>
    </location>
</feature>
<evidence type="ECO:0000256" key="2">
    <source>
        <dbReference type="ARBA" id="ARBA00022475"/>
    </source>
</evidence>
<keyword evidence="5 8" id="KW-1133">Transmembrane helix</keyword>
<gene>
    <name evidence="9" type="ORF">HQ393_16195</name>
</gene>
<dbReference type="CDD" id="cd06912">
    <property type="entry name" value="GT_MraY_like"/>
    <property type="match status" value="1"/>
</dbReference>
<keyword evidence="10" id="KW-1185">Reference proteome</keyword>
<feature type="transmembrane region" description="Helical" evidence="8">
    <location>
        <begin position="163"/>
        <end position="181"/>
    </location>
</feature>
<feature type="transmembrane region" description="Helical" evidence="8">
    <location>
        <begin position="104"/>
        <end position="127"/>
    </location>
</feature>
<keyword evidence="7" id="KW-0479">Metal-binding</keyword>
<accession>A0A7H9BR07</accession>
<dbReference type="GO" id="GO:0071555">
    <property type="term" value="P:cell wall organization"/>
    <property type="evidence" value="ECO:0007669"/>
    <property type="project" value="TreeGrafter"/>
</dbReference>
<dbReference type="AlphaFoldDB" id="A0A7H9BR07"/>
<protein>
    <submittedName>
        <fullName evidence="9">Glycosyl transferase</fullName>
    </submittedName>
</protein>
<dbReference type="GO" id="GO:0009103">
    <property type="term" value="P:lipopolysaccharide biosynthetic process"/>
    <property type="evidence" value="ECO:0007669"/>
    <property type="project" value="TreeGrafter"/>
</dbReference>
<evidence type="ECO:0000313" key="10">
    <source>
        <dbReference type="Proteomes" id="UP000509597"/>
    </source>
</evidence>
<feature type="binding site" evidence="7">
    <location>
        <position position="156"/>
    </location>
    <ligand>
        <name>Mg(2+)</name>
        <dbReference type="ChEBI" id="CHEBI:18420"/>
    </ligand>
</feature>
<comment type="cofactor">
    <cofactor evidence="7">
        <name>Mg(2+)</name>
        <dbReference type="ChEBI" id="CHEBI:18420"/>
    </cofactor>
</comment>
<feature type="transmembrane region" description="Helical" evidence="8">
    <location>
        <begin position="332"/>
        <end position="351"/>
    </location>
</feature>
<dbReference type="RefSeq" id="WP_179356599.1">
    <property type="nucleotide sequence ID" value="NZ_CP058627.1"/>
</dbReference>
<dbReference type="InterPro" id="IPR000715">
    <property type="entry name" value="Glycosyl_transferase_4"/>
</dbReference>
<dbReference type="PANTHER" id="PTHR22926">
    <property type="entry name" value="PHOSPHO-N-ACETYLMURAMOYL-PENTAPEPTIDE-TRANSFERASE"/>
    <property type="match status" value="1"/>
</dbReference>
<evidence type="ECO:0000256" key="6">
    <source>
        <dbReference type="ARBA" id="ARBA00023136"/>
    </source>
</evidence>
<evidence type="ECO:0000256" key="7">
    <source>
        <dbReference type="PIRSR" id="PIRSR600715-1"/>
    </source>
</evidence>
<keyword evidence="7" id="KW-0460">Magnesium</keyword>
<dbReference type="GO" id="GO:0005886">
    <property type="term" value="C:plasma membrane"/>
    <property type="evidence" value="ECO:0007669"/>
    <property type="project" value="UniProtKB-SubCell"/>
</dbReference>
<dbReference type="GO" id="GO:0016780">
    <property type="term" value="F:phosphotransferase activity, for other substituted phosphate groups"/>
    <property type="evidence" value="ECO:0007669"/>
    <property type="project" value="InterPro"/>
</dbReference>
<dbReference type="PANTHER" id="PTHR22926:SF3">
    <property type="entry name" value="UNDECAPRENYL-PHOSPHATE ALPHA-N-ACETYLGLUCOSAMINYL 1-PHOSPHATE TRANSFERASE"/>
    <property type="match status" value="1"/>
</dbReference>
<evidence type="ECO:0000256" key="1">
    <source>
        <dbReference type="ARBA" id="ARBA00004651"/>
    </source>
</evidence>
<keyword evidence="3 9" id="KW-0808">Transferase</keyword>
<evidence type="ECO:0000256" key="8">
    <source>
        <dbReference type="SAM" id="Phobius"/>
    </source>
</evidence>
<feature type="transmembrane region" description="Helical" evidence="8">
    <location>
        <begin position="242"/>
        <end position="261"/>
    </location>
</feature>
<feature type="transmembrane region" description="Helical" evidence="8">
    <location>
        <begin position="72"/>
        <end position="92"/>
    </location>
</feature>
<comment type="subcellular location">
    <subcellularLocation>
        <location evidence="1">Cell membrane</location>
        <topology evidence="1">Multi-pass membrane protein</topology>
    </subcellularLocation>
</comment>
<dbReference type="GO" id="GO:0044038">
    <property type="term" value="P:cell wall macromolecule biosynthetic process"/>
    <property type="evidence" value="ECO:0007669"/>
    <property type="project" value="TreeGrafter"/>
</dbReference>
<feature type="transmembrane region" description="Helical" evidence="8">
    <location>
        <begin position="44"/>
        <end position="66"/>
    </location>
</feature>
<feature type="transmembrane region" description="Helical" evidence="8">
    <location>
        <begin position="219"/>
        <end position="236"/>
    </location>
</feature>
<dbReference type="EMBL" id="CP058627">
    <property type="protein sequence ID" value="QLG89664.1"/>
    <property type="molecule type" value="Genomic_DNA"/>
</dbReference>
<keyword evidence="2" id="KW-1003">Cell membrane</keyword>
<name>A0A7H9BR07_9NEIS</name>
<feature type="transmembrane region" description="Helical" evidence="8">
    <location>
        <begin position="6"/>
        <end position="23"/>
    </location>
</feature>
<keyword evidence="4 8" id="KW-0812">Transmembrane</keyword>
<dbReference type="KEGG" id="chiz:HQ393_16195"/>
<dbReference type="GO" id="GO:0046872">
    <property type="term" value="F:metal ion binding"/>
    <property type="evidence" value="ECO:0007669"/>
    <property type="project" value="UniProtKB-KW"/>
</dbReference>
<evidence type="ECO:0000256" key="5">
    <source>
        <dbReference type="ARBA" id="ARBA00022989"/>
    </source>
</evidence>